<dbReference type="OrthoDB" id="2152335at2759"/>
<evidence type="ECO:0000313" key="2">
    <source>
        <dbReference type="EMBL" id="GBP17457.1"/>
    </source>
</evidence>
<evidence type="ECO:0000313" key="3">
    <source>
        <dbReference type="Proteomes" id="UP000299102"/>
    </source>
</evidence>
<sequence length="87" mass="10284">MTIDVVSDVKVPNDIIKLISDFPHVYRLPLNKQDGTTKRSPETRINMQHTDSNRRRPSNLFFGYELLFKEWNIYSKGLTDIEHLSEY</sequence>
<gene>
    <name evidence="2" type="ORF">EVAR_8807_1</name>
</gene>
<accession>A0A4C1TTX1</accession>
<evidence type="ECO:0000256" key="1">
    <source>
        <dbReference type="SAM" id="MobiDB-lite"/>
    </source>
</evidence>
<keyword evidence="3" id="KW-1185">Reference proteome</keyword>
<reference evidence="2 3" key="1">
    <citation type="journal article" date="2019" name="Commun. Biol.">
        <title>The bagworm genome reveals a unique fibroin gene that provides high tensile strength.</title>
        <authorList>
            <person name="Kono N."/>
            <person name="Nakamura H."/>
            <person name="Ohtoshi R."/>
            <person name="Tomita M."/>
            <person name="Numata K."/>
            <person name="Arakawa K."/>
        </authorList>
    </citation>
    <scope>NUCLEOTIDE SEQUENCE [LARGE SCALE GENOMIC DNA]</scope>
</reference>
<dbReference type="AlphaFoldDB" id="A0A4C1TTX1"/>
<feature type="region of interest" description="Disordered" evidence="1">
    <location>
        <begin position="31"/>
        <end position="52"/>
    </location>
</feature>
<comment type="caution">
    <text evidence="2">The sequence shown here is derived from an EMBL/GenBank/DDBJ whole genome shotgun (WGS) entry which is preliminary data.</text>
</comment>
<dbReference type="Proteomes" id="UP000299102">
    <property type="component" value="Unassembled WGS sequence"/>
</dbReference>
<organism evidence="2 3">
    <name type="scientific">Eumeta variegata</name>
    <name type="common">Bagworm moth</name>
    <name type="synonym">Eumeta japonica</name>
    <dbReference type="NCBI Taxonomy" id="151549"/>
    <lineage>
        <taxon>Eukaryota</taxon>
        <taxon>Metazoa</taxon>
        <taxon>Ecdysozoa</taxon>
        <taxon>Arthropoda</taxon>
        <taxon>Hexapoda</taxon>
        <taxon>Insecta</taxon>
        <taxon>Pterygota</taxon>
        <taxon>Neoptera</taxon>
        <taxon>Endopterygota</taxon>
        <taxon>Lepidoptera</taxon>
        <taxon>Glossata</taxon>
        <taxon>Ditrysia</taxon>
        <taxon>Tineoidea</taxon>
        <taxon>Psychidae</taxon>
        <taxon>Oiketicinae</taxon>
        <taxon>Eumeta</taxon>
    </lineage>
</organism>
<proteinExistence type="predicted"/>
<name>A0A4C1TTX1_EUMVA</name>
<dbReference type="EMBL" id="BGZK01000087">
    <property type="protein sequence ID" value="GBP17457.1"/>
    <property type="molecule type" value="Genomic_DNA"/>
</dbReference>
<protein>
    <submittedName>
        <fullName evidence="2">Uncharacterized protein</fullName>
    </submittedName>
</protein>